<reference evidence="1 2" key="2">
    <citation type="journal article" date="2003" name="Infect. Immun.">
        <title>Characterization and pathogenic significance of Vibrio vulnificus antigens preferentially expressed in septicemic patients.</title>
        <authorList>
            <person name="Kim Y.R."/>
            <person name="Lee S.E."/>
            <person name="Kim C.M."/>
            <person name="Kim S.Y."/>
            <person name="Shin E.K."/>
            <person name="Shin D.H."/>
            <person name="Chung S.S."/>
            <person name="Choy H.E."/>
            <person name="Progulske-Fox A."/>
            <person name="Hillman J.D."/>
            <person name="Handfield M."/>
            <person name="Rhee J.H."/>
        </authorList>
    </citation>
    <scope>NUCLEOTIDE SEQUENCE [LARGE SCALE GENOMIC DNA]</scope>
    <source>
        <strain evidence="1 2">CMCP6</strain>
    </source>
</reference>
<organism evidence="1 2">
    <name type="scientific">Vibrio vulnificus (strain CMCP6)</name>
    <dbReference type="NCBI Taxonomy" id="216895"/>
    <lineage>
        <taxon>Bacteria</taxon>
        <taxon>Pseudomonadati</taxon>
        <taxon>Pseudomonadota</taxon>
        <taxon>Gammaproteobacteria</taxon>
        <taxon>Vibrionales</taxon>
        <taxon>Vibrionaceae</taxon>
        <taxon>Vibrio</taxon>
    </lineage>
</organism>
<reference evidence="1 2" key="3">
    <citation type="journal article" date="2011" name="Mol. Syst. Biol.">
        <title>Integrative genome-scale metabolic analysis of Vibrio vulnificus for drug targeting and discovery.</title>
        <authorList>
            <person name="Kim H.U."/>
            <person name="Kim S.Y."/>
            <person name="Jeong H."/>
            <person name="Kim T.Y."/>
            <person name="Kim J.J."/>
            <person name="Choy H.E."/>
            <person name="Yi K.Y."/>
            <person name="Rhee J.H."/>
            <person name="Lee S.Y."/>
        </authorList>
    </citation>
    <scope>NUCLEOTIDE SEQUENCE [LARGE SCALE GENOMIC DNA]</scope>
    <source>
        <strain evidence="1 2">CMCP6</strain>
    </source>
</reference>
<dbReference type="RefSeq" id="WP_011080363.1">
    <property type="nucleotide sequence ID" value="NC_004459.3"/>
</dbReference>
<reference evidence="2" key="1">
    <citation type="submission" date="2002-12" db="EMBL/GenBank/DDBJ databases">
        <title>Complete genome sequence of Vibrio vulnificus CMCP6.</title>
        <authorList>
            <person name="Rhee J.H."/>
            <person name="Kim S.Y."/>
            <person name="Chung S.S."/>
            <person name="Kim J.J."/>
            <person name="Moon Y.H."/>
            <person name="Jeong H."/>
            <person name="Choy H.E."/>
        </authorList>
    </citation>
    <scope>NUCLEOTIDE SEQUENCE [LARGE SCALE GENOMIC DNA]</scope>
    <source>
        <strain evidence="2">CMCP6</strain>
    </source>
</reference>
<dbReference type="AlphaFoldDB" id="A0A3Q0L5X5"/>
<name>A0A3Q0L5X5_VIBVU</name>
<dbReference type="Proteomes" id="UP000002275">
    <property type="component" value="Chromosome I"/>
</dbReference>
<accession>A0A3Q0L5X5</accession>
<gene>
    <name evidence="1" type="ordered locus">VV1_2504</name>
</gene>
<evidence type="ECO:0000313" key="2">
    <source>
        <dbReference type="Proteomes" id="UP000002275"/>
    </source>
</evidence>
<dbReference type="KEGG" id="vvu:VV1_2504"/>
<evidence type="ECO:0000313" key="1">
    <source>
        <dbReference type="EMBL" id="AAO10863.1"/>
    </source>
</evidence>
<protein>
    <submittedName>
        <fullName evidence="1">Uncharacterized protein</fullName>
    </submittedName>
</protein>
<sequence>MMEHNEIHWHDCELLSMIEVPSQDELILRVMYPVDWENDEYEETDIVFSGFHSLKINEIPFEGNPTLLGLESVKRVDSDLFKSSWFKFSLSTNAGIRVIEAKSVHLRERI</sequence>
<dbReference type="EMBL" id="AE016795">
    <property type="protein sequence ID" value="AAO10863.1"/>
    <property type="molecule type" value="Genomic_DNA"/>
</dbReference>
<proteinExistence type="predicted"/>